<dbReference type="InterPro" id="IPR011989">
    <property type="entry name" value="ARM-like"/>
</dbReference>
<dbReference type="OrthoDB" id="665847at2759"/>
<dbReference type="FunFam" id="1.25.10.10:FF:000334">
    <property type="entry name" value="Cell differentiation protein-like protein"/>
    <property type="match status" value="1"/>
</dbReference>
<dbReference type="InterPro" id="IPR016024">
    <property type="entry name" value="ARM-type_fold"/>
</dbReference>
<dbReference type="AlphaFoldDB" id="A0A8T0VBA6"/>
<dbReference type="Proteomes" id="UP000823388">
    <property type="component" value="Chromosome 2N"/>
</dbReference>
<dbReference type="Pfam" id="PF04078">
    <property type="entry name" value="Rcd1"/>
    <property type="match status" value="1"/>
</dbReference>
<gene>
    <name evidence="3" type="ORF">PVAP13_2NG038400</name>
</gene>
<dbReference type="GO" id="GO:0030014">
    <property type="term" value="C:CCR4-NOT complex"/>
    <property type="evidence" value="ECO:0007669"/>
    <property type="project" value="InterPro"/>
</dbReference>
<evidence type="ECO:0000256" key="1">
    <source>
        <dbReference type="ARBA" id="ARBA00006385"/>
    </source>
</evidence>
<feature type="region of interest" description="Disordered" evidence="2">
    <location>
        <begin position="274"/>
        <end position="398"/>
    </location>
</feature>
<evidence type="ECO:0000256" key="2">
    <source>
        <dbReference type="SAM" id="MobiDB-lite"/>
    </source>
</evidence>
<comment type="caution">
    <text evidence="3">The sequence shown here is derived from an EMBL/GenBank/DDBJ whole genome shotgun (WGS) entry which is preliminary data.</text>
</comment>
<protein>
    <recommendedName>
        <fullName evidence="5">Cell differentiation protein rcd1</fullName>
    </recommendedName>
</protein>
<evidence type="ECO:0000313" key="3">
    <source>
        <dbReference type="EMBL" id="KAG2631637.1"/>
    </source>
</evidence>
<dbReference type="InterPro" id="IPR007216">
    <property type="entry name" value="CNOT9"/>
</dbReference>
<sequence length="398" mass="41923">MAGSCDAVVPDIKKKLEEQLVLLYDPELRGDALVELSKKREMFPDLAPLMWHSFATIIVLLQEIVSFYPALSPPTLSASVSNRACNVLALLQSVASHPETRIPFLKAQITEYLYPFLKTTSNARSFEYLRLTTLGVFGALVKVDDTEVVNTLLNGDTIPLCLRIMETGTELSKTVATFIVQKIIMDEAGLQYICATPERFFGIATVLARMVADQPSTRLLKHIVRCYLRLTDDPRAHIALQTHLPEALRDGTFDNGLRDDDVARRYLQQLLDNLARPGGGAPPAVPGPAAAGVTHPVPAPAAGGAPHPDPGPVAGASTEGSSQAELSHGHPSPAPLAGAAPHPGPGPVAGGSPGGSSASSAHPGPAPTEVDAPHPAPGPVAGGRPGGSSQAGPRRRRR</sequence>
<keyword evidence="4" id="KW-1185">Reference proteome</keyword>
<accession>A0A8T0VBA6</accession>
<dbReference type="GO" id="GO:0006402">
    <property type="term" value="P:mRNA catabolic process"/>
    <property type="evidence" value="ECO:0007669"/>
    <property type="project" value="InterPro"/>
</dbReference>
<dbReference type="Gene3D" id="1.25.10.10">
    <property type="entry name" value="Leucine-rich Repeat Variant"/>
    <property type="match status" value="1"/>
</dbReference>
<dbReference type="EMBL" id="CM029040">
    <property type="protein sequence ID" value="KAG2631637.1"/>
    <property type="molecule type" value="Genomic_DNA"/>
</dbReference>
<evidence type="ECO:0000313" key="4">
    <source>
        <dbReference type="Proteomes" id="UP000823388"/>
    </source>
</evidence>
<feature type="compositionally biased region" description="Low complexity" evidence="2">
    <location>
        <begin position="329"/>
        <end position="341"/>
    </location>
</feature>
<comment type="similarity">
    <text evidence="1">Belongs to the CNOT9 family.</text>
</comment>
<proteinExistence type="inferred from homology"/>
<name>A0A8T0VBA6_PANVG</name>
<dbReference type="PANTHER" id="PTHR12262">
    <property type="entry name" value="CCR4-NOT TRANSCRIPTION COMPLEX SUBUNIT 9"/>
    <property type="match status" value="1"/>
</dbReference>
<dbReference type="SUPFAM" id="SSF48371">
    <property type="entry name" value="ARM repeat"/>
    <property type="match status" value="1"/>
</dbReference>
<organism evidence="3 4">
    <name type="scientific">Panicum virgatum</name>
    <name type="common">Blackwell switchgrass</name>
    <dbReference type="NCBI Taxonomy" id="38727"/>
    <lineage>
        <taxon>Eukaryota</taxon>
        <taxon>Viridiplantae</taxon>
        <taxon>Streptophyta</taxon>
        <taxon>Embryophyta</taxon>
        <taxon>Tracheophyta</taxon>
        <taxon>Spermatophyta</taxon>
        <taxon>Magnoliopsida</taxon>
        <taxon>Liliopsida</taxon>
        <taxon>Poales</taxon>
        <taxon>Poaceae</taxon>
        <taxon>PACMAD clade</taxon>
        <taxon>Panicoideae</taxon>
        <taxon>Panicodae</taxon>
        <taxon>Paniceae</taxon>
        <taxon>Panicinae</taxon>
        <taxon>Panicum</taxon>
        <taxon>Panicum sect. Hiantes</taxon>
    </lineage>
</organism>
<evidence type="ECO:0008006" key="5">
    <source>
        <dbReference type="Google" id="ProtNLM"/>
    </source>
</evidence>
<feature type="compositionally biased region" description="Low complexity" evidence="2">
    <location>
        <begin position="287"/>
        <end position="316"/>
    </location>
</feature>
<reference evidence="3" key="1">
    <citation type="submission" date="2020-05" db="EMBL/GenBank/DDBJ databases">
        <title>WGS assembly of Panicum virgatum.</title>
        <authorList>
            <person name="Lovell J.T."/>
            <person name="Jenkins J."/>
            <person name="Shu S."/>
            <person name="Juenger T.E."/>
            <person name="Schmutz J."/>
        </authorList>
    </citation>
    <scope>NUCLEOTIDE SEQUENCE</scope>
    <source>
        <strain evidence="3">AP13</strain>
    </source>
</reference>